<feature type="region of interest" description="Disordered" evidence="1">
    <location>
        <begin position="108"/>
        <end position="139"/>
    </location>
</feature>
<name>A0ABN6YA46_9MICO</name>
<dbReference type="EMBL" id="AP027734">
    <property type="protein sequence ID" value="BDZ53964.1"/>
    <property type="molecule type" value="Genomic_DNA"/>
</dbReference>
<protein>
    <recommendedName>
        <fullName evidence="6">Enhanced intracellular survival protein domain-containing protein</fullName>
    </recommendedName>
</protein>
<dbReference type="Gene3D" id="3.30.1050.10">
    <property type="entry name" value="SCP2 sterol-binding domain"/>
    <property type="match status" value="1"/>
</dbReference>
<evidence type="ECO:0008006" key="6">
    <source>
        <dbReference type="Google" id="ProtNLM"/>
    </source>
</evidence>
<feature type="domain" description="Enhanced intracellular survival protein" evidence="2">
    <location>
        <begin position="65"/>
        <end position="192"/>
    </location>
</feature>
<dbReference type="InterPro" id="IPR041380">
    <property type="entry name" value="Acetyltransf_17"/>
</dbReference>
<dbReference type="InterPro" id="IPR051554">
    <property type="entry name" value="Acetyltransferase_Eis"/>
</dbReference>
<dbReference type="Proteomes" id="UP001321477">
    <property type="component" value="Chromosome"/>
</dbReference>
<proteinExistence type="predicted"/>
<evidence type="ECO:0000259" key="3">
    <source>
        <dbReference type="Pfam" id="PF17668"/>
    </source>
</evidence>
<dbReference type="PANTHER" id="PTHR37817:SF1">
    <property type="entry name" value="N-ACETYLTRANSFERASE EIS"/>
    <property type="match status" value="1"/>
</dbReference>
<keyword evidence="5" id="KW-1185">Reference proteome</keyword>
<organism evidence="4 5">
    <name type="scientific">Agromyces marinus</name>
    <dbReference type="NCBI Taxonomy" id="1389020"/>
    <lineage>
        <taxon>Bacteria</taxon>
        <taxon>Bacillati</taxon>
        <taxon>Actinomycetota</taxon>
        <taxon>Actinomycetes</taxon>
        <taxon>Micrococcales</taxon>
        <taxon>Microbacteriaceae</taxon>
        <taxon>Agromyces</taxon>
    </lineage>
</organism>
<dbReference type="PANTHER" id="PTHR37817">
    <property type="entry name" value="N-ACETYLTRANSFERASE EIS"/>
    <property type="match status" value="1"/>
</dbReference>
<dbReference type="InterPro" id="IPR016181">
    <property type="entry name" value="Acyl_CoA_acyltransferase"/>
</dbReference>
<dbReference type="Pfam" id="PF13530">
    <property type="entry name" value="SCP2_2"/>
    <property type="match status" value="1"/>
</dbReference>
<evidence type="ECO:0000313" key="4">
    <source>
        <dbReference type="EMBL" id="BDZ53964.1"/>
    </source>
</evidence>
<evidence type="ECO:0000259" key="2">
    <source>
        <dbReference type="Pfam" id="PF13530"/>
    </source>
</evidence>
<evidence type="ECO:0000313" key="5">
    <source>
        <dbReference type="Proteomes" id="UP001321477"/>
    </source>
</evidence>
<evidence type="ECO:0000256" key="1">
    <source>
        <dbReference type="SAM" id="MobiDB-lite"/>
    </source>
</evidence>
<feature type="domain" description="Eis-like acetyltransferase" evidence="3">
    <location>
        <begin position="2"/>
        <end position="52"/>
    </location>
</feature>
<gene>
    <name evidence="4" type="ORF">GCM10025870_10370</name>
</gene>
<dbReference type="InterPro" id="IPR025559">
    <property type="entry name" value="Eis_dom"/>
</dbReference>
<dbReference type="SUPFAM" id="SSF55718">
    <property type="entry name" value="SCP-like"/>
    <property type="match status" value="1"/>
</dbReference>
<dbReference type="RefSeq" id="WP_286329465.1">
    <property type="nucleotide sequence ID" value="NZ_AP027734.1"/>
</dbReference>
<dbReference type="SUPFAM" id="SSF55729">
    <property type="entry name" value="Acyl-CoA N-acyltransferases (Nat)"/>
    <property type="match status" value="1"/>
</dbReference>
<dbReference type="InterPro" id="IPR036527">
    <property type="entry name" value="SCP2_sterol-bd_dom_sf"/>
</dbReference>
<sequence length="196" mass="21062">MLAAATDDAERALWRALIEQDFVSGTRGLLRSVDEPLEWLLEDPRAVTVSDVTDHLWIRIVDAIAALGARRYGAAGELVLDIEDPLGHAAGRFTLLVSADGRAVVHAADGAAESAPRRERSRSRSTSAEQVGSRARTAEPRSLKLDVRDLGSIYLGGVRPSVLARAGRITASNAGALDLADRMFAATRAPHLSIWF</sequence>
<dbReference type="Pfam" id="PF17668">
    <property type="entry name" value="Acetyltransf_17"/>
    <property type="match status" value="1"/>
</dbReference>
<dbReference type="Gene3D" id="3.40.630.30">
    <property type="match status" value="1"/>
</dbReference>
<reference evidence="5" key="1">
    <citation type="journal article" date="2019" name="Int. J. Syst. Evol. Microbiol.">
        <title>The Global Catalogue of Microorganisms (GCM) 10K type strain sequencing project: providing services to taxonomists for standard genome sequencing and annotation.</title>
        <authorList>
            <consortium name="The Broad Institute Genomics Platform"/>
            <consortium name="The Broad Institute Genome Sequencing Center for Infectious Disease"/>
            <person name="Wu L."/>
            <person name="Ma J."/>
        </authorList>
    </citation>
    <scope>NUCLEOTIDE SEQUENCE [LARGE SCALE GENOMIC DNA]</scope>
    <source>
        <strain evidence="5">NBRC 109019</strain>
    </source>
</reference>
<accession>A0ABN6YA46</accession>